<organism evidence="1 2">
    <name type="scientific">Escherichia coli</name>
    <dbReference type="NCBI Taxonomy" id="562"/>
    <lineage>
        <taxon>Bacteria</taxon>
        <taxon>Pseudomonadati</taxon>
        <taxon>Pseudomonadota</taxon>
        <taxon>Gammaproteobacteria</taxon>
        <taxon>Enterobacterales</taxon>
        <taxon>Enterobacteriaceae</taxon>
        <taxon>Escherichia</taxon>
    </lineage>
</organism>
<proteinExistence type="predicted"/>
<gene>
    <name evidence="1" type="ORF">NCTC9077_02252</name>
</gene>
<accession>A0A376VJ30</accession>
<name>A0A376VJ30_ECOLX</name>
<dbReference type="EMBL" id="UGCU01000001">
    <property type="protein sequence ID" value="STJ10578.1"/>
    <property type="molecule type" value="Genomic_DNA"/>
</dbReference>
<evidence type="ECO:0000313" key="1">
    <source>
        <dbReference type="EMBL" id="STJ10578.1"/>
    </source>
</evidence>
<dbReference type="AlphaFoldDB" id="A0A376VJ30"/>
<protein>
    <submittedName>
        <fullName evidence="1">Uncharacterized protein</fullName>
    </submittedName>
</protein>
<sequence length="59" mass="6844">MDKELPWLADNAQVELKYKSSAIAVGRANRCLLSLKASSRHWVMNCYKKLRRKKHCLAL</sequence>
<evidence type="ECO:0000313" key="2">
    <source>
        <dbReference type="Proteomes" id="UP000254495"/>
    </source>
</evidence>
<reference evidence="1 2" key="1">
    <citation type="submission" date="2018-06" db="EMBL/GenBank/DDBJ databases">
        <authorList>
            <consortium name="Pathogen Informatics"/>
            <person name="Doyle S."/>
        </authorList>
    </citation>
    <scope>NUCLEOTIDE SEQUENCE [LARGE SCALE GENOMIC DNA]</scope>
    <source>
        <strain evidence="1 2">NCTC9077</strain>
    </source>
</reference>
<dbReference type="Proteomes" id="UP000254495">
    <property type="component" value="Unassembled WGS sequence"/>
</dbReference>